<dbReference type="RefSeq" id="WP_083092061.1">
    <property type="nucleotide sequence ID" value="NZ_LXWF01000040.1"/>
</dbReference>
<keyword evidence="5 8" id="KW-0472">Membrane</keyword>
<gene>
    <name evidence="11" type="ORF">A7979_03990</name>
</gene>
<feature type="transmembrane region" description="Helical" evidence="8">
    <location>
        <begin position="509"/>
        <end position="530"/>
    </location>
</feature>
<accession>A0A1Y1RNS1</accession>
<evidence type="ECO:0000313" key="12">
    <source>
        <dbReference type="Proteomes" id="UP000192359"/>
    </source>
</evidence>
<dbReference type="GO" id="GO:0005886">
    <property type="term" value="C:plasma membrane"/>
    <property type="evidence" value="ECO:0007669"/>
    <property type="project" value="UniProtKB-SubCell"/>
</dbReference>
<dbReference type="AlphaFoldDB" id="A0A1Y1RNS1"/>
<feature type="domain" description="Threonine/serine exporter-like N-terminal" evidence="9">
    <location>
        <begin position="100"/>
        <end position="374"/>
    </location>
</feature>
<dbReference type="PANTHER" id="PTHR34390:SF2">
    <property type="entry name" value="SUCCINATE TRANSPORTER SUBUNIT YJJP-RELATED"/>
    <property type="match status" value="1"/>
</dbReference>
<proteinExistence type="inferred from homology"/>
<feature type="domain" description="Threonine/Serine exporter ThrE" evidence="10">
    <location>
        <begin position="408"/>
        <end position="531"/>
    </location>
</feature>
<feature type="transmembrane region" description="Helical" evidence="8">
    <location>
        <begin position="314"/>
        <end position="333"/>
    </location>
</feature>
<feature type="transmembrane region" description="Helical" evidence="8">
    <location>
        <begin position="354"/>
        <end position="375"/>
    </location>
</feature>
<evidence type="ECO:0000256" key="2">
    <source>
        <dbReference type="ARBA" id="ARBA00022475"/>
    </source>
</evidence>
<dbReference type="Pfam" id="PF12821">
    <property type="entry name" value="ThrE_2"/>
    <property type="match status" value="1"/>
</dbReference>
<feature type="transmembrane region" description="Helical" evidence="8">
    <location>
        <begin position="236"/>
        <end position="253"/>
    </location>
</feature>
<evidence type="ECO:0000256" key="3">
    <source>
        <dbReference type="ARBA" id="ARBA00022692"/>
    </source>
</evidence>
<protein>
    <recommendedName>
        <fullName evidence="13">Threonine/serine exporter family protein</fullName>
    </recommendedName>
</protein>
<dbReference type="GO" id="GO:0022857">
    <property type="term" value="F:transmembrane transporter activity"/>
    <property type="evidence" value="ECO:0007669"/>
    <property type="project" value="InterPro"/>
</dbReference>
<sequence>MTDSSRRGLGSEPHPEPETTPFSAQPLPQASYPATVPVTQPPAKRRAGASLRSFAQPQQALTVPMRGIARVAQRQLAQVAVARYRQRAQHKEHTREILAFALRLAETLFHYGADAADVDAAVVTVCAVYGLHDVEVDITYQSIVINYVSEFDRAAQAGTLPEAMTTTQGVAGQDPAGGEKLGLTLVRVVRSTSENYRALHRLYTLVHDIASGQVSRIRAERRLATINSEKKPYSPAALLAWNLIMAGAFTLGVGGSWRAALTSLVVYTAVHGVLAAADKLALPSFFMMALGSGVITMLALFVSSPGGYLVARGFYVSAPHVVAAGLMMLLPTFRLVSAVQDALHGFPLTAAGKFVITGANFTGLIAGIAVALTVVNFFDPASFNVQATVFNPPPLWGTIAGMAVGSAMTAAAWQGSATNIWLAAFVSLAGQATYHGLNLGSGLEAGRLNVLIGAFTVGLLSALAGYLLHAPASTYYVPGMMFMLPGLTIFRSSYLVLGGEDLSAGIQGLTAAGVTVLLMATGIVLGTYLWDAVTQKVRSARAPS</sequence>
<keyword evidence="12" id="KW-1185">Reference proteome</keyword>
<evidence type="ECO:0008006" key="13">
    <source>
        <dbReference type="Google" id="ProtNLM"/>
    </source>
</evidence>
<name>A0A1Y1RNS1_9MICC</name>
<feature type="transmembrane region" description="Helical" evidence="8">
    <location>
        <begin position="420"/>
        <end position="437"/>
    </location>
</feature>
<dbReference type="Proteomes" id="UP000192359">
    <property type="component" value="Unassembled WGS sequence"/>
</dbReference>
<comment type="similarity">
    <text evidence="6">Belongs to the ThrE exporter (TC 2.A.79) family.</text>
</comment>
<dbReference type="InterPro" id="IPR050539">
    <property type="entry name" value="ThrE_Dicarb/AminoAcid_Exp"/>
</dbReference>
<comment type="caution">
    <text evidence="11">The sequence shown here is derived from an EMBL/GenBank/DDBJ whole genome shotgun (WGS) entry which is preliminary data.</text>
</comment>
<keyword evidence="3 8" id="KW-0812">Transmembrane</keyword>
<dbReference type="Pfam" id="PF06738">
    <property type="entry name" value="ThrE"/>
    <property type="match status" value="1"/>
</dbReference>
<dbReference type="InterPro" id="IPR024528">
    <property type="entry name" value="ThrE_2"/>
</dbReference>
<evidence type="ECO:0000259" key="9">
    <source>
        <dbReference type="Pfam" id="PF06738"/>
    </source>
</evidence>
<keyword evidence="2" id="KW-1003">Cell membrane</keyword>
<dbReference type="InterPro" id="IPR010619">
    <property type="entry name" value="ThrE-like_N"/>
</dbReference>
<evidence type="ECO:0000256" key="4">
    <source>
        <dbReference type="ARBA" id="ARBA00022989"/>
    </source>
</evidence>
<dbReference type="GO" id="GO:0015744">
    <property type="term" value="P:succinate transport"/>
    <property type="evidence" value="ECO:0007669"/>
    <property type="project" value="TreeGrafter"/>
</dbReference>
<evidence type="ECO:0000313" key="11">
    <source>
        <dbReference type="EMBL" id="ORC16487.1"/>
    </source>
</evidence>
<evidence type="ECO:0000256" key="6">
    <source>
        <dbReference type="ARBA" id="ARBA00034125"/>
    </source>
</evidence>
<feature type="transmembrane region" description="Helical" evidence="8">
    <location>
        <begin position="284"/>
        <end position="302"/>
    </location>
</feature>
<dbReference type="PANTHER" id="PTHR34390">
    <property type="entry name" value="UPF0442 PROTEIN YJJB-RELATED"/>
    <property type="match status" value="1"/>
</dbReference>
<dbReference type="EMBL" id="LXWF01000040">
    <property type="protein sequence ID" value="ORC16487.1"/>
    <property type="molecule type" value="Genomic_DNA"/>
</dbReference>
<evidence type="ECO:0000256" key="5">
    <source>
        <dbReference type="ARBA" id="ARBA00023136"/>
    </source>
</evidence>
<comment type="subcellular location">
    <subcellularLocation>
        <location evidence="1">Cell membrane</location>
        <topology evidence="1">Multi-pass membrane protein</topology>
    </subcellularLocation>
</comment>
<reference evidence="11 12" key="1">
    <citation type="submission" date="2016-05" db="EMBL/GenBank/DDBJ databases">
        <title>Draft genome sequence of a porcine commensal Rothia nasimurium.</title>
        <authorList>
            <person name="Gaiser R.A."/>
            <person name="Van Baarlen P."/>
            <person name="Wells J.M."/>
        </authorList>
    </citation>
    <scope>NUCLEOTIDE SEQUENCE [LARGE SCALE GENOMIC DNA]</scope>
    <source>
        <strain evidence="11 12">PT-32</strain>
    </source>
</reference>
<dbReference type="OrthoDB" id="9763957at2"/>
<feature type="transmembrane region" description="Helical" evidence="8">
    <location>
        <begin position="449"/>
        <end position="468"/>
    </location>
</feature>
<evidence type="ECO:0000256" key="1">
    <source>
        <dbReference type="ARBA" id="ARBA00004651"/>
    </source>
</evidence>
<feature type="region of interest" description="Disordered" evidence="7">
    <location>
        <begin position="1"/>
        <end position="51"/>
    </location>
</feature>
<organism evidence="11 12">
    <name type="scientific">Rothia nasimurium</name>
    <dbReference type="NCBI Taxonomy" id="85336"/>
    <lineage>
        <taxon>Bacteria</taxon>
        <taxon>Bacillati</taxon>
        <taxon>Actinomycetota</taxon>
        <taxon>Actinomycetes</taxon>
        <taxon>Micrococcales</taxon>
        <taxon>Micrococcaceae</taxon>
        <taxon>Rothia</taxon>
    </lineage>
</organism>
<feature type="transmembrane region" description="Helical" evidence="8">
    <location>
        <begin position="475"/>
        <end position="497"/>
    </location>
</feature>
<evidence type="ECO:0000256" key="7">
    <source>
        <dbReference type="SAM" id="MobiDB-lite"/>
    </source>
</evidence>
<evidence type="ECO:0000256" key="8">
    <source>
        <dbReference type="SAM" id="Phobius"/>
    </source>
</evidence>
<evidence type="ECO:0000259" key="10">
    <source>
        <dbReference type="Pfam" id="PF12821"/>
    </source>
</evidence>
<keyword evidence="4 8" id="KW-1133">Transmembrane helix</keyword>